<evidence type="ECO:0000256" key="2">
    <source>
        <dbReference type="ARBA" id="ARBA00022898"/>
    </source>
</evidence>
<dbReference type="Gene3D" id="3.40.640.10">
    <property type="entry name" value="Type I PLP-dependent aspartate aminotransferase-like (Major domain)"/>
    <property type="match status" value="1"/>
</dbReference>
<organism evidence="7 8">
    <name type="scientific">Symbiobacterium thermophilum</name>
    <dbReference type="NCBI Taxonomy" id="2734"/>
    <lineage>
        <taxon>Bacteria</taxon>
        <taxon>Bacillati</taxon>
        <taxon>Bacillota</taxon>
        <taxon>Clostridia</taxon>
        <taxon>Eubacteriales</taxon>
        <taxon>Symbiobacteriaceae</taxon>
        <taxon>Symbiobacterium</taxon>
    </lineage>
</organism>
<proteinExistence type="inferred from homology"/>
<feature type="domain" description="HTH gntR-type" evidence="6">
    <location>
        <begin position="27"/>
        <end position="95"/>
    </location>
</feature>
<keyword evidence="4" id="KW-0238">DNA-binding</keyword>
<dbReference type="PROSITE" id="PS50949">
    <property type="entry name" value="HTH_GNTR"/>
    <property type="match status" value="1"/>
</dbReference>
<comment type="similarity">
    <text evidence="1">In the C-terminal section; belongs to the class-I pyridoxal-phosphate-dependent aminotransferase family.</text>
</comment>
<dbReference type="GO" id="GO:0008483">
    <property type="term" value="F:transaminase activity"/>
    <property type="evidence" value="ECO:0007669"/>
    <property type="project" value="UniProtKB-KW"/>
</dbReference>
<dbReference type="SUPFAM" id="SSF53383">
    <property type="entry name" value="PLP-dependent transferases"/>
    <property type="match status" value="1"/>
</dbReference>
<dbReference type="GO" id="GO:0003677">
    <property type="term" value="F:DNA binding"/>
    <property type="evidence" value="ECO:0007669"/>
    <property type="project" value="UniProtKB-KW"/>
</dbReference>
<dbReference type="InterPro" id="IPR036388">
    <property type="entry name" value="WH-like_DNA-bd_sf"/>
</dbReference>
<dbReference type="EMBL" id="PIUK01000065">
    <property type="protein sequence ID" value="MBY6276205.1"/>
    <property type="molecule type" value="Genomic_DNA"/>
</dbReference>
<dbReference type="CDD" id="cd07377">
    <property type="entry name" value="WHTH_GntR"/>
    <property type="match status" value="1"/>
</dbReference>
<dbReference type="AlphaFoldDB" id="A0A953IDB9"/>
<dbReference type="Pfam" id="PF00392">
    <property type="entry name" value="GntR"/>
    <property type="match status" value="1"/>
</dbReference>
<dbReference type="InterPro" id="IPR015421">
    <property type="entry name" value="PyrdxlP-dep_Trfase_major"/>
</dbReference>
<evidence type="ECO:0000259" key="6">
    <source>
        <dbReference type="PROSITE" id="PS50949"/>
    </source>
</evidence>
<dbReference type="PANTHER" id="PTHR46577">
    <property type="entry name" value="HTH-TYPE TRANSCRIPTIONAL REGULATORY PROTEIN GABR"/>
    <property type="match status" value="1"/>
</dbReference>
<dbReference type="PRINTS" id="PR00035">
    <property type="entry name" value="HTHGNTR"/>
</dbReference>
<dbReference type="SUPFAM" id="SSF46785">
    <property type="entry name" value="Winged helix' DNA-binding domain"/>
    <property type="match status" value="1"/>
</dbReference>
<dbReference type="Pfam" id="PF00155">
    <property type="entry name" value="Aminotran_1_2"/>
    <property type="match status" value="1"/>
</dbReference>
<accession>A0A953IDB9</accession>
<gene>
    <name evidence="7" type="ORF">CWE10_08285</name>
</gene>
<evidence type="ECO:0000256" key="4">
    <source>
        <dbReference type="ARBA" id="ARBA00023125"/>
    </source>
</evidence>
<dbReference type="Gene3D" id="1.10.10.10">
    <property type="entry name" value="Winged helix-like DNA-binding domain superfamily/Winged helix DNA-binding domain"/>
    <property type="match status" value="1"/>
</dbReference>
<dbReference type="InterPro" id="IPR015422">
    <property type="entry name" value="PyrdxlP-dep_Trfase_small"/>
</dbReference>
<name>A0A953IDB9_SYMTR</name>
<dbReference type="InterPro" id="IPR000524">
    <property type="entry name" value="Tscrpt_reg_HTH_GntR"/>
</dbReference>
<dbReference type="CDD" id="cd00609">
    <property type="entry name" value="AAT_like"/>
    <property type="match status" value="1"/>
</dbReference>
<keyword evidence="5" id="KW-0804">Transcription</keyword>
<dbReference type="InterPro" id="IPR036390">
    <property type="entry name" value="WH_DNA-bd_sf"/>
</dbReference>
<dbReference type="Proteomes" id="UP000732377">
    <property type="component" value="Unassembled WGS sequence"/>
</dbReference>
<reference evidence="7" key="1">
    <citation type="submission" date="2017-11" db="EMBL/GenBank/DDBJ databases">
        <title>Three new genomes from thermophilic consortium.</title>
        <authorList>
            <person name="Quaggio R."/>
            <person name="Amgarten D."/>
            <person name="Setubal J.C."/>
        </authorList>
    </citation>
    <scope>NUCLEOTIDE SEQUENCE</scope>
    <source>
        <strain evidence="7">ZCTH01-B2</strain>
    </source>
</reference>
<keyword evidence="2" id="KW-0663">Pyridoxal phosphate</keyword>
<evidence type="ECO:0000313" key="7">
    <source>
        <dbReference type="EMBL" id="MBY6276205.1"/>
    </source>
</evidence>
<dbReference type="GO" id="GO:0030170">
    <property type="term" value="F:pyridoxal phosphate binding"/>
    <property type="evidence" value="ECO:0007669"/>
    <property type="project" value="InterPro"/>
</dbReference>
<keyword evidence="7" id="KW-0808">Transferase</keyword>
<sequence>MLQSAVRQTEHGKGETSVFKLDRTSATPLYRQLYAQAKERILSGALPPGTRLPPERTLARRLGVNRTTVVNAYRELAAEGLVEGRVGHGTVVLGPPEPRGADAVRPMPWAGPTEAEEPLVADINAIIRRPGAISFAHGEMSPELYPAEAVAHLMQQVLQDPAALGYGPIAGLMPLRQAIADAMGVTADQVLILAGSQIALYLISRVLLQPGDTVLVEMPSYINTLGIFDSAGVRVVPVPVDQHGLVVDGLDELMLRYQPKLLFTLPTFHNPLGVTLTPERRRRLIQLAARHQVGIVEDDPYGPLHFTGQPVPTLKSLDPGGYVIYISSASKAVSPALRLAWIIAAPPVVERIARARGSLDFRAALLNQRVMEAFLREGLLAEHLGRLRPALKERRDLMLEALQRYMPDGVSWYVPEGGYHIWCRLPRPLTARRLLTEAGREGVAFVPGDFYGAGQMARRGLRLNFSYPRPEEIGPGIARLARAVERLLREEAADGGEEASISGPVV</sequence>
<dbReference type="InterPro" id="IPR015424">
    <property type="entry name" value="PyrdxlP-dep_Trfase"/>
</dbReference>
<evidence type="ECO:0000313" key="8">
    <source>
        <dbReference type="Proteomes" id="UP000732377"/>
    </source>
</evidence>
<evidence type="ECO:0000256" key="5">
    <source>
        <dbReference type="ARBA" id="ARBA00023163"/>
    </source>
</evidence>
<keyword evidence="3" id="KW-0805">Transcription regulation</keyword>
<dbReference type="PANTHER" id="PTHR46577:SF2">
    <property type="entry name" value="TRANSCRIPTIONAL REGULATORY PROTEIN"/>
    <property type="match status" value="1"/>
</dbReference>
<keyword evidence="7" id="KW-0032">Aminotransferase</keyword>
<comment type="caution">
    <text evidence="7">The sequence shown here is derived from an EMBL/GenBank/DDBJ whole genome shotgun (WGS) entry which is preliminary data.</text>
</comment>
<evidence type="ECO:0000256" key="3">
    <source>
        <dbReference type="ARBA" id="ARBA00023015"/>
    </source>
</evidence>
<dbReference type="Gene3D" id="3.90.1150.10">
    <property type="entry name" value="Aspartate Aminotransferase, domain 1"/>
    <property type="match status" value="1"/>
</dbReference>
<protein>
    <submittedName>
        <fullName evidence="7">PLP-dependent aminotransferase family protein</fullName>
    </submittedName>
</protein>
<dbReference type="InterPro" id="IPR004839">
    <property type="entry name" value="Aminotransferase_I/II_large"/>
</dbReference>
<evidence type="ECO:0000256" key="1">
    <source>
        <dbReference type="ARBA" id="ARBA00005384"/>
    </source>
</evidence>
<dbReference type="GO" id="GO:0003700">
    <property type="term" value="F:DNA-binding transcription factor activity"/>
    <property type="evidence" value="ECO:0007669"/>
    <property type="project" value="InterPro"/>
</dbReference>
<dbReference type="SMART" id="SM00345">
    <property type="entry name" value="HTH_GNTR"/>
    <property type="match status" value="1"/>
</dbReference>
<dbReference type="InterPro" id="IPR051446">
    <property type="entry name" value="HTH_trans_reg/aminotransferase"/>
</dbReference>